<sequence>KSVSWEAKGDGIFYVRVSRFGKDTNDEWDSAASEIKSQTSNIKGIVLDMRSNPGGYLSGAVYLSSEFLGKGTVVIQMDSSGGKNSLSVQSTANNHAFAGVPVTVLIDGGSASASEIVAAALQERVGAKLIGEKSFGKGTVQDAVDFGDGSGLHLTVAKWLTPSGVWVHEKGLEPDFEVELTEEDIDKDRDPQLDKALELLR</sequence>
<feature type="domain" description="Tail specific protease" evidence="4">
    <location>
        <begin position="1"/>
        <end position="179"/>
    </location>
</feature>
<dbReference type="PANTHER" id="PTHR32060">
    <property type="entry name" value="TAIL-SPECIFIC PROTEASE"/>
    <property type="match status" value="1"/>
</dbReference>
<dbReference type="GO" id="GO:0004175">
    <property type="term" value="F:endopeptidase activity"/>
    <property type="evidence" value="ECO:0007669"/>
    <property type="project" value="TreeGrafter"/>
</dbReference>
<protein>
    <recommendedName>
        <fullName evidence="4">Tail specific protease domain-containing protein</fullName>
    </recommendedName>
</protein>
<evidence type="ECO:0000313" key="5">
    <source>
        <dbReference type="EMBL" id="GAF88052.1"/>
    </source>
</evidence>
<keyword evidence="2" id="KW-0378">Hydrolase</keyword>
<dbReference type="CDD" id="cd07560">
    <property type="entry name" value="Peptidase_S41_CPP"/>
    <property type="match status" value="1"/>
</dbReference>
<reference evidence="5" key="1">
    <citation type="journal article" date="2014" name="Front. Microbiol.">
        <title>High frequency of phylogenetically diverse reductive dehalogenase-homologous genes in deep subseafloor sedimentary metagenomes.</title>
        <authorList>
            <person name="Kawai M."/>
            <person name="Futagami T."/>
            <person name="Toyoda A."/>
            <person name="Takaki Y."/>
            <person name="Nishi S."/>
            <person name="Hori S."/>
            <person name="Arai W."/>
            <person name="Tsubouchi T."/>
            <person name="Morono Y."/>
            <person name="Uchiyama I."/>
            <person name="Ito T."/>
            <person name="Fujiyama A."/>
            <person name="Inagaki F."/>
            <person name="Takami H."/>
        </authorList>
    </citation>
    <scope>NUCLEOTIDE SEQUENCE</scope>
    <source>
        <strain evidence="5">Expedition CK06-06</strain>
    </source>
</reference>
<dbReference type="InterPro" id="IPR029045">
    <property type="entry name" value="ClpP/crotonase-like_dom_sf"/>
</dbReference>
<keyword evidence="1" id="KW-0645">Protease</keyword>
<name>X0TIS2_9ZZZZ</name>
<accession>X0TIS2</accession>
<dbReference type="GO" id="GO:0007165">
    <property type="term" value="P:signal transduction"/>
    <property type="evidence" value="ECO:0007669"/>
    <property type="project" value="TreeGrafter"/>
</dbReference>
<dbReference type="InterPro" id="IPR005151">
    <property type="entry name" value="Tail-specific_protease"/>
</dbReference>
<feature type="non-terminal residue" evidence="5">
    <location>
        <position position="1"/>
    </location>
</feature>
<dbReference type="SUPFAM" id="SSF52096">
    <property type="entry name" value="ClpP/crotonase"/>
    <property type="match status" value="1"/>
</dbReference>
<dbReference type="GO" id="GO:0008236">
    <property type="term" value="F:serine-type peptidase activity"/>
    <property type="evidence" value="ECO:0007669"/>
    <property type="project" value="UniProtKB-KW"/>
</dbReference>
<dbReference type="EMBL" id="BARS01012583">
    <property type="protein sequence ID" value="GAF88052.1"/>
    <property type="molecule type" value="Genomic_DNA"/>
</dbReference>
<dbReference type="PANTHER" id="PTHR32060:SF30">
    <property type="entry name" value="CARBOXY-TERMINAL PROCESSING PROTEASE CTPA"/>
    <property type="match status" value="1"/>
</dbReference>
<evidence type="ECO:0000256" key="1">
    <source>
        <dbReference type="ARBA" id="ARBA00022670"/>
    </source>
</evidence>
<evidence type="ECO:0000256" key="2">
    <source>
        <dbReference type="ARBA" id="ARBA00022801"/>
    </source>
</evidence>
<comment type="caution">
    <text evidence="5">The sequence shown here is derived from an EMBL/GenBank/DDBJ whole genome shotgun (WGS) entry which is preliminary data.</text>
</comment>
<dbReference type="SMART" id="SM00245">
    <property type="entry name" value="TSPc"/>
    <property type="match status" value="1"/>
</dbReference>
<evidence type="ECO:0000259" key="4">
    <source>
        <dbReference type="SMART" id="SM00245"/>
    </source>
</evidence>
<proteinExistence type="predicted"/>
<dbReference type="Gene3D" id="3.90.226.10">
    <property type="entry name" value="2-enoyl-CoA Hydratase, Chain A, domain 1"/>
    <property type="match status" value="1"/>
</dbReference>
<dbReference type="InterPro" id="IPR004447">
    <property type="entry name" value="Peptidase_S41A"/>
</dbReference>
<dbReference type="GO" id="GO:0030288">
    <property type="term" value="C:outer membrane-bounded periplasmic space"/>
    <property type="evidence" value="ECO:0007669"/>
    <property type="project" value="TreeGrafter"/>
</dbReference>
<gene>
    <name evidence="5" type="ORF">S01H1_22334</name>
</gene>
<evidence type="ECO:0000256" key="3">
    <source>
        <dbReference type="ARBA" id="ARBA00022825"/>
    </source>
</evidence>
<dbReference type="GO" id="GO:0006508">
    <property type="term" value="P:proteolysis"/>
    <property type="evidence" value="ECO:0007669"/>
    <property type="project" value="UniProtKB-KW"/>
</dbReference>
<dbReference type="Pfam" id="PF03572">
    <property type="entry name" value="Peptidase_S41"/>
    <property type="match status" value="1"/>
</dbReference>
<keyword evidence="3" id="KW-0720">Serine protease</keyword>
<organism evidence="5">
    <name type="scientific">marine sediment metagenome</name>
    <dbReference type="NCBI Taxonomy" id="412755"/>
    <lineage>
        <taxon>unclassified sequences</taxon>
        <taxon>metagenomes</taxon>
        <taxon>ecological metagenomes</taxon>
    </lineage>
</organism>
<dbReference type="AlphaFoldDB" id="X0TIS2"/>